<name>A0A9W4UT04_9PLEO</name>
<reference evidence="1" key="1">
    <citation type="submission" date="2023-01" db="EMBL/GenBank/DDBJ databases">
        <authorList>
            <person name="Van Ghelder C."/>
            <person name="Rancurel C."/>
        </authorList>
    </citation>
    <scope>NUCLEOTIDE SEQUENCE</scope>
    <source>
        <strain evidence="1">CNCM I-4278</strain>
    </source>
</reference>
<organism evidence="1 2">
    <name type="scientific">Periconia digitata</name>
    <dbReference type="NCBI Taxonomy" id="1303443"/>
    <lineage>
        <taxon>Eukaryota</taxon>
        <taxon>Fungi</taxon>
        <taxon>Dikarya</taxon>
        <taxon>Ascomycota</taxon>
        <taxon>Pezizomycotina</taxon>
        <taxon>Dothideomycetes</taxon>
        <taxon>Pleosporomycetidae</taxon>
        <taxon>Pleosporales</taxon>
        <taxon>Massarineae</taxon>
        <taxon>Periconiaceae</taxon>
        <taxon>Periconia</taxon>
    </lineage>
</organism>
<accession>A0A9W4UT04</accession>
<sequence length="70" mass="7522">MVGLARMSPHWGVFFHSQPYGVARLIGSSLSTLAFRRKPVHGVISCSGDSVIIPLFTEAQASTATLPRIP</sequence>
<dbReference type="AlphaFoldDB" id="A0A9W4UT04"/>
<proteinExistence type="predicted"/>
<comment type="caution">
    <text evidence="1">The sequence shown here is derived from an EMBL/GenBank/DDBJ whole genome shotgun (WGS) entry which is preliminary data.</text>
</comment>
<gene>
    <name evidence="1" type="ORF">PDIGIT_LOCUS14840</name>
</gene>
<evidence type="ECO:0000313" key="1">
    <source>
        <dbReference type="EMBL" id="CAI6341640.1"/>
    </source>
</evidence>
<protein>
    <submittedName>
        <fullName evidence="1">Uncharacterized protein</fullName>
    </submittedName>
</protein>
<dbReference type="EMBL" id="CAOQHR010000012">
    <property type="protein sequence ID" value="CAI6341640.1"/>
    <property type="molecule type" value="Genomic_DNA"/>
</dbReference>
<evidence type="ECO:0000313" key="2">
    <source>
        <dbReference type="Proteomes" id="UP001152607"/>
    </source>
</evidence>
<dbReference type="Proteomes" id="UP001152607">
    <property type="component" value="Unassembled WGS sequence"/>
</dbReference>
<keyword evidence="2" id="KW-1185">Reference proteome</keyword>